<dbReference type="PANTHER" id="PTHR35004">
    <property type="entry name" value="TRANSPOSASE RV3428C-RELATED"/>
    <property type="match status" value="1"/>
</dbReference>
<dbReference type="EMBL" id="VOPW01000001">
    <property type="protein sequence ID" value="TXC65953.1"/>
    <property type="molecule type" value="Genomic_DNA"/>
</dbReference>
<dbReference type="InterPro" id="IPR036397">
    <property type="entry name" value="RNaseH_sf"/>
</dbReference>
<accession>A0A5C6TZA5</accession>
<dbReference type="GO" id="GO:0003676">
    <property type="term" value="F:nucleic acid binding"/>
    <property type="evidence" value="ECO:0007669"/>
    <property type="project" value="InterPro"/>
</dbReference>
<gene>
    <name evidence="3" type="ORF">FSC37_08335</name>
</gene>
<name>A0A5C6TZA5_9BURK</name>
<evidence type="ECO:0000259" key="2">
    <source>
        <dbReference type="PROSITE" id="PS50994"/>
    </source>
</evidence>
<dbReference type="InterPro" id="IPR012337">
    <property type="entry name" value="RNaseH-like_sf"/>
</dbReference>
<dbReference type="GO" id="GO:0015074">
    <property type="term" value="P:DNA integration"/>
    <property type="evidence" value="ECO:0007669"/>
    <property type="project" value="InterPro"/>
</dbReference>
<evidence type="ECO:0000313" key="3">
    <source>
        <dbReference type="EMBL" id="TXC65953.1"/>
    </source>
</evidence>
<protein>
    <submittedName>
        <fullName evidence="3">IS481 family transposase</fullName>
    </submittedName>
</protein>
<organism evidence="3 4">
    <name type="scientific">Piscinibacter aquaticus</name>
    <dbReference type="NCBI Taxonomy" id="392597"/>
    <lineage>
        <taxon>Bacteria</taxon>
        <taxon>Pseudomonadati</taxon>
        <taxon>Pseudomonadota</taxon>
        <taxon>Betaproteobacteria</taxon>
        <taxon>Burkholderiales</taxon>
        <taxon>Sphaerotilaceae</taxon>
        <taxon>Piscinibacter</taxon>
    </lineage>
</organism>
<dbReference type="InterPro" id="IPR009057">
    <property type="entry name" value="Homeodomain-like_sf"/>
</dbReference>
<dbReference type="AlphaFoldDB" id="A0A5C6TZA5"/>
<evidence type="ECO:0000313" key="4">
    <source>
        <dbReference type="Proteomes" id="UP000321832"/>
    </source>
</evidence>
<evidence type="ECO:0000256" key="1">
    <source>
        <dbReference type="SAM" id="MobiDB-lite"/>
    </source>
</evidence>
<dbReference type="Pfam" id="PF13011">
    <property type="entry name" value="LZ_Tnp_IS481"/>
    <property type="match status" value="1"/>
</dbReference>
<dbReference type="Pfam" id="PF13683">
    <property type="entry name" value="rve_3"/>
    <property type="match status" value="1"/>
</dbReference>
<dbReference type="NCBIfam" id="NF033577">
    <property type="entry name" value="transpos_IS481"/>
    <property type="match status" value="1"/>
</dbReference>
<dbReference type="InterPro" id="IPR001584">
    <property type="entry name" value="Integrase_cat-core"/>
</dbReference>
<proteinExistence type="predicted"/>
<feature type="domain" description="Integrase catalytic" evidence="2">
    <location>
        <begin position="119"/>
        <end position="306"/>
    </location>
</feature>
<dbReference type="Proteomes" id="UP000321832">
    <property type="component" value="Unassembled WGS sequence"/>
</dbReference>
<dbReference type="PANTHER" id="PTHR35004:SF6">
    <property type="entry name" value="TRANSPOSASE"/>
    <property type="match status" value="1"/>
</dbReference>
<dbReference type="SUPFAM" id="SSF46689">
    <property type="entry name" value="Homeodomain-like"/>
    <property type="match status" value="1"/>
</dbReference>
<dbReference type="SUPFAM" id="SSF53098">
    <property type="entry name" value="Ribonuclease H-like"/>
    <property type="match status" value="1"/>
</dbReference>
<comment type="caution">
    <text evidence="3">The sequence shown here is derived from an EMBL/GenBank/DDBJ whole genome shotgun (WGS) entry which is preliminary data.</text>
</comment>
<dbReference type="PROSITE" id="PS50994">
    <property type="entry name" value="INTEGRASE"/>
    <property type="match status" value="1"/>
</dbReference>
<keyword evidence="4" id="KW-1185">Reference proteome</keyword>
<sequence length="314" mass="35408">MNSHKHARLTAKGRALLVSRVLNEGWTMSAASEAAGVSKRTGFKWLARFKAEGAAGPADRSSRPKRSPRALTAQKQAQLEDLRRRRWPLWRIAEQAGCGVATVSRCMKRLGLSRLKSLEPPQPVVRYERAAAGELLHLDTKKLMHIDGIGHRITGDRRTTKRGIGWQMVHPAIDDHSRVSFAQVLPDETTDSCVQFLRQAVAYYASLGVRIERVMTDNGTGYKNTFKAACDELGIRHIKTRPYTPKTNGKAERFVQTSLREWAYAQPYVSSAQREAALQPFLHRYNWHRPHSALNRQPPMTRIPAVSNLLELNS</sequence>
<dbReference type="InterPro" id="IPR047656">
    <property type="entry name" value="IS481-like_transpos"/>
</dbReference>
<dbReference type="Gene3D" id="3.30.420.10">
    <property type="entry name" value="Ribonuclease H-like superfamily/Ribonuclease H"/>
    <property type="match status" value="1"/>
</dbReference>
<dbReference type="InterPro" id="IPR024967">
    <property type="entry name" value="DNA-bd_IS481-type"/>
</dbReference>
<reference evidence="3 4" key="1">
    <citation type="submission" date="2019-08" db="EMBL/GenBank/DDBJ databases">
        <authorList>
            <person name="Khan S.A."/>
            <person name="Jeon C.O."/>
            <person name="Jeong S.E."/>
        </authorList>
    </citation>
    <scope>NUCLEOTIDE SEQUENCE [LARGE SCALE GENOMIC DNA]</scope>
    <source>
        <strain evidence="4">IMCC1728</strain>
    </source>
</reference>
<feature type="region of interest" description="Disordered" evidence="1">
    <location>
        <begin position="54"/>
        <end position="75"/>
    </location>
</feature>